<evidence type="ECO:0000259" key="1">
    <source>
        <dbReference type="Pfam" id="PF13304"/>
    </source>
</evidence>
<gene>
    <name evidence="2" type="ORF">CURT_0678</name>
</gene>
<keyword evidence="2" id="KW-0547">Nucleotide-binding</keyword>
<protein>
    <submittedName>
        <fullName evidence="2">ATP-binding protein (AAA domain)</fullName>
    </submittedName>
</protein>
<organism evidence="2 3">
    <name type="scientific">Campylobacter ureolyticus</name>
    <dbReference type="NCBI Taxonomy" id="827"/>
    <lineage>
        <taxon>Bacteria</taxon>
        <taxon>Pseudomonadati</taxon>
        <taxon>Campylobacterota</taxon>
        <taxon>Epsilonproteobacteria</taxon>
        <taxon>Campylobacterales</taxon>
        <taxon>Campylobacteraceae</taxon>
        <taxon>Campylobacter</taxon>
    </lineage>
</organism>
<dbReference type="GO" id="GO:0000731">
    <property type="term" value="P:DNA synthesis involved in DNA repair"/>
    <property type="evidence" value="ECO:0007669"/>
    <property type="project" value="TreeGrafter"/>
</dbReference>
<keyword evidence="2" id="KW-0067">ATP-binding</keyword>
<dbReference type="AlphaFoldDB" id="A0AAE7E9K2"/>
<name>A0AAE7E9K2_9BACT</name>
<sequence>MKILCIYLKEDYKAIKQGLYKFDDEFEINFDYDNKKINIKKNDKYYHQFNDNIENISCIVGKNGMGKTTFFEILIGLKLWRIDGKEHAGKIIALYCDEEKKFYIQSYLDNATGWKVNEDYKKINKYIISKGSKKVEISNIDKERYSVLPEPISFIFHSLSPFDRIYELIKNIYLEKGDKEKHINDFGYIGTRKIKDDEPSYEFMTIKNLLYYSYTSEDFRKMLSNIGYEFKELSIKINEKFFNKNIEFVDFEDINLQNFGIKDFSEDVYNDIKTMVDEIITNKKNTIKGVLLYNLDLSKMQNLKRFVKLAIELYHQNNILDSIKNLLENIDNEKVLSTKQIFIKTNYYLLKELVAKQKQFSDSYDYLLKLKDIFKNNDTKSKKDNFVELFEALEDMKFLESHNIIDLQIILEKHNIDDKSNESNNLEVDFLRLSSGEKTILSYFFNIFGKIHDLRDKKYYLIDKYKKLYFIILIDEVELHLHPEWQRKFISGINKFFNLMSDVKLQFIIATHSPIILSDILKKNTIYLSGDTKTNNNTFGGNIFDIYKNNFFLDDTIGEFSKKFIEELALFLNILKEYYYAKNGDMFLLKRRFIEKNVEFKYDKDYIASAEKIIYKTKDCDKYPKNKHPLLWNYLYRFREKNNELFDELENKINNIGEDIIRNYLLKTLDYVKRCSNDKK</sequence>
<dbReference type="GeneID" id="77175587"/>
<dbReference type="InterPro" id="IPR003959">
    <property type="entry name" value="ATPase_AAA_core"/>
</dbReference>
<proteinExistence type="predicted"/>
<feature type="domain" description="ATPase AAA-type core" evidence="1">
    <location>
        <begin position="337"/>
        <end position="518"/>
    </location>
</feature>
<dbReference type="EMBL" id="CP053832">
    <property type="protein sequence ID" value="QKF84181.1"/>
    <property type="molecule type" value="Genomic_DNA"/>
</dbReference>
<dbReference type="Gene3D" id="3.40.50.300">
    <property type="entry name" value="P-loop containing nucleotide triphosphate hydrolases"/>
    <property type="match status" value="1"/>
</dbReference>
<dbReference type="PANTHER" id="PTHR32182">
    <property type="entry name" value="DNA REPLICATION AND REPAIR PROTEIN RECF"/>
    <property type="match status" value="1"/>
</dbReference>
<dbReference type="RefSeq" id="WP_018713897.1">
    <property type="nucleotide sequence ID" value="NZ_CP053832.1"/>
</dbReference>
<dbReference type="InterPro" id="IPR027417">
    <property type="entry name" value="P-loop_NTPase"/>
</dbReference>
<dbReference type="GO" id="GO:0006302">
    <property type="term" value="P:double-strand break repair"/>
    <property type="evidence" value="ECO:0007669"/>
    <property type="project" value="TreeGrafter"/>
</dbReference>
<dbReference type="SUPFAM" id="SSF52540">
    <property type="entry name" value="P-loop containing nucleoside triphosphate hydrolases"/>
    <property type="match status" value="1"/>
</dbReference>
<reference evidence="2 3" key="1">
    <citation type="submission" date="2020-05" db="EMBL/GenBank/DDBJ databases">
        <title>Complete genome sequencing of Campylobacter and Arcobacter type strains.</title>
        <authorList>
            <person name="Miller W.G."/>
            <person name="Yee E."/>
        </authorList>
    </citation>
    <scope>NUCLEOTIDE SEQUENCE [LARGE SCALE GENOMIC DNA]</scope>
    <source>
        <strain evidence="2 3">LMG 6451</strain>
    </source>
</reference>
<dbReference type="PANTHER" id="PTHR32182:SF23">
    <property type="entry name" value="ATP BINDING PROTEIN"/>
    <property type="match status" value="1"/>
</dbReference>
<dbReference type="Pfam" id="PF13304">
    <property type="entry name" value="AAA_21"/>
    <property type="match status" value="1"/>
</dbReference>
<dbReference type="GO" id="GO:0016887">
    <property type="term" value="F:ATP hydrolysis activity"/>
    <property type="evidence" value="ECO:0007669"/>
    <property type="project" value="InterPro"/>
</dbReference>
<dbReference type="Proteomes" id="UP000509722">
    <property type="component" value="Chromosome"/>
</dbReference>
<accession>A0AAE7E9K2</accession>
<evidence type="ECO:0000313" key="2">
    <source>
        <dbReference type="EMBL" id="QKF84181.1"/>
    </source>
</evidence>
<evidence type="ECO:0000313" key="3">
    <source>
        <dbReference type="Proteomes" id="UP000509722"/>
    </source>
</evidence>
<dbReference type="GO" id="GO:0005524">
    <property type="term" value="F:ATP binding"/>
    <property type="evidence" value="ECO:0007669"/>
    <property type="project" value="UniProtKB-KW"/>
</dbReference>